<dbReference type="eggNOG" id="COG0786">
    <property type="taxonomic scope" value="Bacteria"/>
</dbReference>
<feature type="transmembrane region" description="Helical" evidence="1">
    <location>
        <begin position="366"/>
        <end position="393"/>
    </location>
</feature>
<dbReference type="HAMAP" id="MF_02062">
    <property type="entry name" value="GltS"/>
    <property type="match status" value="1"/>
</dbReference>
<dbReference type="Proteomes" id="UP000005481">
    <property type="component" value="Unassembled WGS sequence"/>
</dbReference>
<comment type="caution">
    <text evidence="1">Lacks conserved residue(s) required for the propagation of feature annotation.</text>
</comment>
<evidence type="ECO:0000256" key="1">
    <source>
        <dbReference type="HAMAP-Rule" id="MF_02062"/>
    </source>
</evidence>
<dbReference type="InterPro" id="IPR004445">
    <property type="entry name" value="GltS"/>
</dbReference>
<keyword evidence="1" id="KW-0813">Transport</keyword>
<feature type="transmembrane region" description="Helical" evidence="1">
    <location>
        <begin position="7"/>
        <end position="24"/>
    </location>
</feature>
<keyword evidence="1" id="KW-1133">Transmembrane helix</keyword>
<feature type="transmembrane region" description="Helical" evidence="1">
    <location>
        <begin position="157"/>
        <end position="180"/>
    </location>
</feature>
<keyword evidence="1" id="KW-0812">Transmembrane</keyword>
<keyword evidence="1" id="KW-0769">Symport</keyword>
<dbReference type="PANTHER" id="PTHR36178">
    <property type="entry name" value="SLR0625 PROTEIN"/>
    <property type="match status" value="1"/>
</dbReference>
<dbReference type="AlphaFoldDB" id="G9YFT0"/>
<dbReference type="STRING" id="861450.HMPREF0080_00492"/>
<comment type="caution">
    <text evidence="3">The sequence shown here is derived from an EMBL/GenBank/DDBJ whole genome shotgun (WGS) entry which is preliminary data.</text>
</comment>
<dbReference type="RefSeq" id="WP_006789476.1">
    <property type="nucleotide sequence ID" value="NZ_JH417570.1"/>
</dbReference>
<feature type="transmembrane region" description="Helical" evidence="1">
    <location>
        <begin position="215"/>
        <end position="236"/>
    </location>
</feature>
<organism evidence="3 4">
    <name type="scientific">Anaeroglobus geminatus F0357</name>
    <dbReference type="NCBI Taxonomy" id="861450"/>
    <lineage>
        <taxon>Bacteria</taxon>
        <taxon>Bacillati</taxon>
        <taxon>Bacillota</taxon>
        <taxon>Negativicutes</taxon>
        <taxon>Veillonellales</taxon>
        <taxon>Veillonellaceae</taxon>
        <taxon>Anaeroglobus</taxon>
    </lineage>
</organism>
<feature type="transmembrane region" description="Helical" evidence="1">
    <location>
        <begin position="36"/>
        <end position="55"/>
    </location>
</feature>
<keyword evidence="4" id="KW-1185">Reference proteome</keyword>
<dbReference type="NCBIfam" id="TIGR00210">
    <property type="entry name" value="gltS"/>
    <property type="match status" value="1"/>
</dbReference>
<keyword evidence="1" id="KW-0406">Ion transport</keyword>
<evidence type="ECO:0000313" key="3">
    <source>
        <dbReference type="EMBL" id="EHM42898.1"/>
    </source>
</evidence>
<feature type="transmembrane region" description="Helical" evidence="1">
    <location>
        <begin position="67"/>
        <end position="85"/>
    </location>
</feature>
<dbReference type="GO" id="GO:0015501">
    <property type="term" value="F:glutamate:sodium symporter activity"/>
    <property type="evidence" value="ECO:0007669"/>
    <property type="project" value="UniProtKB-UniRule"/>
</dbReference>
<gene>
    <name evidence="3" type="ORF">HMPREF0080_00492</name>
</gene>
<dbReference type="Pfam" id="PF03616">
    <property type="entry name" value="Glt_symporter"/>
    <property type="match status" value="1"/>
</dbReference>
<keyword evidence="1" id="KW-0472">Membrane</keyword>
<proteinExistence type="inferred from homology"/>
<evidence type="ECO:0000313" key="4">
    <source>
        <dbReference type="Proteomes" id="UP000005481"/>
    </source>
</evidence>
<dbReference type="PANTHER" id="PTHR36178:SF1">
    <property type="entry name" value="SODIUM_GLUTAMATE SYMPORTER"/>
    <property type="match status" value="1"/>
</dbReference>
<comment type="similarity">
    <text evidence="1">Belongs to the glutamate:Na(+) symporter (ESS) (TC 2.A.27) family.</text>
</comment>
<dbReference type="EMBL" id="AGCJ01000014">
    <property type="protein sequence ID" value="EHM42898.1"/>
    <property type="molecule type" value="Genomic_DNA"/>
</dbReference>
<dbReference type="OrthoDB" id="4921038at2"/>
<comment type="function">
    <text evidence="1">Catalyzes the sodium-dependent transport of glutamate.</text>
</comment>
<keyword evidence="1" id="KW-1003">Cell membrane</keyword>
<name>G9YFT0_9FIRM</name>
<dbReference type="GO" id="GO:0015813">
    <property type="term" value="P:L-glutamate transmembrane transport"/>
    <property type="evidence" value="ECO:0007669"/>
    <property type="project" value="UniProtKB-UniRule"/>
</dbReference>
<feature type="transmembrane region" description="Helical" evidence="1">
    <location>
        <begin position="329"/>
        <end position="346"/>
    </location>
</feature>
<accession>G9YFT0</accession>
<reference evidence="3 4" key="1">
    <citation type="submission" date="2011-08" db="EMBL/GenBank/DDBJ databases">
        <authorList>
            <person name="Weinstock G."/>
            <person name="Sodergren E."/>
            <person name="Clifton S."/>
            <person name="Fulton L."/>
            <person name="Fulton B."/>
            <person name="Courtney L."/>
            <person name="Fronick C."/>
            <person name="Harrison M."/>
            <person name="Strong C."/>
            <person name="Farmer C."/>
            <person name="Delahaunty K."/>
            <person name="Markovic C."/>
            <person name="Hall O."/>
            <person name="Minx P."/>
            <person name="Tomlinson C."/>
            <person name="Mitreva M."/>
            <person name="Hou S."/>
            <person name="Chen J."/>
            <person name="Wollam A."/>
            <person name="Pepin K.H."/>
            <person name="Johnson M."/>
            <person name="Bhonagiri V."/>
            <person name="Zhang X."/>
            <person name="Suruliraj S."/>
            <person name="Warren W."/>
            <person name="Chinwalla A."/>
            <person name="Mardis E.R."/>
            <person name="Wilson R.K."/>
        </authorList>
    </citation>
    <scope>NUCLEOTIDE SEQUENCE [LARGE SCALE GENOMIC DNA]</scope>
    <source>
        <strain evidence="3 4">F0357</strain>
    </source>
</reference>
<evidence type="ECO:0000256" key="2">
    <source>
        <dbReference type="NCBIfam" id="TIGR00210"/>
    </source>
</evidence>
<comment type="subcellular location">
    <subcellularLocation>
        <location evidence="1">Cell membrane</location>
        <topology evidence="1">Multi-pass membrane protein</topology>
    </subcellularLocation>
</comment>
<sequence>MEISMNMYHTIALAVVVYYLGQFIRDRVTFFQKYCIPSPVIGGMIAALIITVLRVTGAMIINLDTTLQTVCMLIFFCNIGFNARWKVLKKGGIGLVIIFFAVAALCIIQDGFGAMMMKLFGKHPLLGTAIGSVSLVGGHGTAASFGQLIEDMGVPAAASASVAAATYGLIAGCMIGGPIARLRILQLQKKGKFELSDCTEKLDETEKKSLNEKSLMLAVALLLLSVGAGQIISSIIGKLMTFSAAVGSLAAGCLVRGFCDAKKIELPDEEIEMTGNIALYLFLSMAMMSMKIWELVDLAVPMIVTLLFQTVICGLFAYFVIFNIMGRDYDAAVMTSGACGFGLGATPNAIANMSAVVSKYGPAPRAFLIVPIVGSMLADIVNSTAITVFMNIFG</sequence>
<dbReference type="GO" id="GO:0005886">
    <property type="term" value="C:plasma membrane"/>
    <property type="evidence" value="ECO:0007669"/>
    <property type="project" value="UniProtKB-SubCell"/>
</dbReference>
<keyword evidence="1" id="KW-0029">Amino-acid transport</keyword>
<dbReference type="HOGENOM" id="CLU_040907_0_0_9"/>
<keyword evidence="1" id="KW-0915">Sodium</keyword>
<feature type="transmembrane region" description="Helical" evidence="1">
    <location>
        <begin position="91"/>
        <end position="112"/>
    </location>
</feature>
<feature type="transmembrane region" description="Helical" evidence="1">
    <location>
        <begin position="299"/>
        <end position="322"/>
    </location>
</feature>
<keyword evidence="1" id="KW-0739">Sodium transport</keyword>
<protein>
    <recommendedName>
        <fullName evidence="1 2">Sodium/glutamate symporter</fullName>
    </recommendedName>
</protein>